<dbReference type="Gene3D" id="3.40.1190.20">
    <property type="match status" value="1"/>
</dbReference>
<dbReference type="RefSeq" id="WP_164624218.1">
    <property type="nucleotide sequence ID" value="NZ_JAAIVJ010000003.1"/>
</dbReference>
<dbReference type="InterPro" id="IPR029056">
    <property type="entry name" value="Ribokinase-like"/>
</dbReference>
<feature type="domain" description="Pyridoxamine kinase/Phosphomethylpyrimidine kinase" evidence="3">
    <location>
        <begin position="12"/>
        <end position="241"/>
    </location>
</feature>
<dbReference type="Pfam" id="PF08543">
    <property type="entry name" value="Phos_pyr_kin"/>
    <property type="match status" value="1"/>
</dbReference>
<dbReference type="CDD" id="cd01169">
    <property type="entry name" value="HMPP_kinase"/>
    <property type="match status" value="1"/>
</dbReference>
<dbReference type="Proteomes" id="UP000477782">
    <property type="component" value="Unassembled WGS sequence"/>
</dbReference>
<dbReference type="EC" id="2.7.1.49" evidence="2"/>
<dbReference type="GO" id="GO:0005829">
    <property type="term" value="C:cytosol"/>
    <property type="evidence" value="ECO:0007669"/>
    <property type="project" value="TreeGrafter"/>
</dbReference>
<evidence type="ECO:0000313" key="5">
    <source>
        <dbReference type="Proteomes" id="UP000477782"/>
    </source>
</evidence>
<dbReference type="EMBL" id="JAAIVJ010000003">
    <property type="protein sequence ID" value="NEY90106.1"/>
    <property type="molecule type" value="Genomic_DNA"/>
</dbReference>
<keyword evidence="5" id="KW-1185">Reference proteome</keyword>
<evidence type="ECO:0000256" key="2">
    <source>
        <dbReference type="ARBA" id="ARBA00012135"/>
    </source>
</evidence>
<dbReference type="GO" id="GO:0008902">
    <property type="term" value="F:hydroxymethylpyrimidine kinase activity"/>
    <property type="evidence" value="ECO:0007669"/>
    <property type="project" value="UniProtKB-EC"/>
</dbReference>
<proteinExistence type="predicted"/>
<evidence type="ECO:0000259" key="3">
    <source>
        <dbReference type="Pfam" id="PF08543"/>
    </source>
</evidence>
<comment type="pathway">
    <text evidence="1">Cofactor biosynthesis; thiamine diphosphate biosynthesis.</text>
</comment>
<dbReference type="AlphaFoldDB" id="A0A6M0QRS3"/>
<reference evidence="4 5" key="1">
    <citation type="submission" date="2020-02" db="EMBL/GenBank/DDBJ databases">
        <authorList>
            <person name="Chen W.-M."/>
        </authorList>
    </citation>
    <scope>NUCLEOTIDE SEQUENCE [LARGE SCALE GENOMIC DNA]</scope>
    <source>
        <strain evidence="4 5">KMS-5</strain>
    </source>
</reference>
<sequence length="249" mass="25271">MTAPVLFIGGMDSSGGAGLLRDCATAAEFGVLARVAVTAITAQTDRAVTAVQPVAPGVVSAQILAAGQIAAVKIGMLCTAPVVQAVAACLPNAPCILDPVLRSSSGHDLIDAAGADALLHQLLPNVDLLTPNLPELALLARLSGCAARHEAARVEGLFRLGCRAVLVKGGHAAFGKVCEDRLYLPGAPPTPFRAPRLKAALRGTGCQLASAIAAQIALGRSLEAAIGGAKQAVQRRFRAAVDQESLPSI</sequence>
<dbReference type="InterPro" id="IPR004399">
    <property type="entry name" value="HMP/HMP-P_kinase_dom"/>
</dbReference>
<dbReference type="InterPro" id="IPR013749">
    <property type="entry name" value="PM/HMP-P_kinase-1"/>
</dbReference>
<dbReference type="GO" id="GO:0008972">
    <property type="term" value="F:phosphomethylpyrimidine kinase activity"/>
    <property type="evidence" value="ECO:0007669"/>
    <property type="project" value="InterPro"/>
</dbReference>
<dbReference type="UniPathway" id="UPA00060">
    <property type="reaction ID" value="UER00138"/>
</dbReference>
<dbReference type="PANTHER" id="PTHR20858:SF17">
    <property type="entry name" value="HYDROXYMETHYLPYRIMIDINE_PHOSPHOMETHYLPYRIMIDINE KINASE THI20-RELATED"/>
    <property type="match status" value="1"/>
</dbReference>
<evidence type="ECO:0000313" key="4">
    <source>
        <dbReference type="EMBL" id="NEY90106.1"/>
    </source>
</evidence>
<keyword evidence="4" id="KW-0418">Kinase</keyword>
<accession>A0A6M0QRS3</accession>
<comment type="caution">
    <text evidence="4">The sequence shown here is derived from an EMBL/GenBank/DDBJ whole genome shotgun (WGS) entry which is preliminary data.</text>
</comment>
<dbReference type="SUPFAM" id="SSF53613">
    <property type="entry name" value="Ribokinase-like"/>
    <property type="match status" value="1"/>
</dbReference>
<evidence type="ECO:0000256" key="1">
    <source>
        <dbReference type="ARBA" id="ARBA00004948"/>
    </source>
</evidence>
<keyword evidence="4" id="KW-0808">Transferase</keyword>
<organism evidence="4 5">
    <name type="scientific">Tabrizicola oligotrophica</name>
    <dbReference type="NCBI Taxonomy" id="2710650"/>
    <lineage>
        <taxon>Bacteria</taxon>
        <taxon>Pseudomonadati</taxon>
        <taxon>Pseudomonadota</taxon>
        <taxon>Alphaproteobacteria</taxon>
        <taxon>Rhodobacterales</taxon>
        <taxon>Paracoccaceae</taxon>
        <taxon>Tabrizicola</taxon>
    </lineage>
</organism>
<gene>
    <name evidence="4" type="ORF">G4Z14_07315</name>
</gene>
<dbReference type="GO" id="GO:0009228">
    <property type="term" value="P:thiamine biosynthetic process"/>
    <property type="evidence" value="ECO:0007669"/>
    <property type="project" value="InterPro"/>
</dbReference>
<dbReference type="PANTHER" id="PTHR20858">
    <property type="entry name" value="PHOSPHOMETHYLPYRIMIDINE KINASE"/>
    <property type="match status" value="1"/>
</dbReference>
<protein>
    <recommendedName>
        <fullName evidence="2">hydroxymethylpyrimidine kinase</fullName>
        <ecNumber evidence="2">2.7.1.49</ecNumber>
    </recommendedName>
</protein>
<dbReference type="GO" id="GO:0009229">
    <property type="term" value="P:thiamine diphosphate biosynthetic process"/>
    <property type="evidence" value="ECO:0007669"/>
    <property type="project" value="UniProtKB-UniPathway"/>
</dbReference>
<name>A0A6M0QRS3_9RHOB</name>